<name>A0A9W6RQJ3_9ACTN</name>
<protein>
    <submittedName>
        <fullName evidence="2">Serine hydrolase</fullName>
    </submittedName>
</protein>
<feature type="domain" description="Beta-lactamase-related" evidence="1">
    <location>
        <begin position="24"/>
        <end position="312"/>
    </location>
</feature>
<accession>A0A9W6RQJ3</accession>
<dbReference type="Proteomes" id="UP001165135">
    <property type="component" value="Unassembled WGS sequence"/>
</dbReference>
<keyword evidence="2" id="KW-0378">Hydrolase</keyword>
<dbReference type="InterPro" id="IPR012338">
    <property type="entry name" value="Beta-lactam/transpept-like"/>
</dbReference>
<evidence type="ECO:0000313" key="2">
    <source>
        <dbReference type="EMBL" id="GLY78287.1"/>
    </source>
</evidence>
<proteinExistence type="predicted"/>
<dbReference type="InterPro" id="IPR001466">
    <property type="entry name" value="Beta-lactam-related"/>
</dbReference>
<dbReference type="PANTHER" id="PTHR43283">
    <property type="entry name" value="BETA-LACTAMASE-RELATED"/>
    <property type="match status" value="1"/>
</dbReference>
<dbReference type="GO" id="GO:0016787">
    <property type="term" value="F:hydrolase activity"/>
    <property type="evidence" value="ECO:0007669"/>
    <property type="project" value="UniProtKB-KW"/>
</dbReference>
<dbReference type="RefSeq" id="WP_285629006.1">
    <property type="nucleotide sequence ID" value="NZ_BSTJ01000009.1"/>
</dbReference>
<dbReference type="Pfam" id="PF00144">
    <property type="entry name" value="Beta-lactamase"/>
    <property type="match status" value="1"/>
</dbReference>
<reference evidence="2" key="1">
    <citation type="submission" date="2023-03" db="EMBL/GenBank/DDBJ databases">
        <title>Actinoallomurus iriomotensis NBRC 103681.</title>
        <authorList>
            <person name="Ichikawa N."/>
            <person name="Sato H."/>
            <person name="Tonouchi N."/>
        </authorList>
    </citation>
    <scope>NUCLEOTIDE SEQUENCE</scope>
    <source>
        <strain evidence="2">NBRC 103681</strain>
    </source>
</reference>
<dbReference type="PANTHER" id="PTHR43283:SF7">
    <property type="entry name" value="BETA-LACTAMASE-RELATED DOMAIN-CONTAINING PROTEIN"/>
    <property type="match status" value="1"/>
</dbReference>
<dbReference type="SUPFAM" id="SSF56601">
    <property type="entry name" value="beta-lactamase/transpeptidase-like"/>
    <property type="match status" value="1"/>
</dbReference>
<dbReference type="EMBL" id="BSTJ01000009">
    <property type="protein sequence ID" value="GLY78287.1"/>
    <property type="molecule type" value="Genomic_DNA"/>
</dbReference>
<organism evidence="2 3">
    <name type="scientific">Actinoallomurus iriomotensis</name>
    <dbReference type="NCBI Taxonomy" id="478107"/>
    <lineage>
        <taxon>Bacteria</taxon>
        <taxon>Bacillati</taxon>
        <taxon>Actinomycetota</taxon>
        <taxon>Actinomycetes</taxon>
        <taxon>Streptosporangiales</taxon>
        <taxon>Thermomonosporaceae</taxon>
        <taxon>Actinoallomurus</taxon>
    </lineage>
</organism>
<evidence type="ECO:0000313" key="3">
    <source>
        <dbReference type="Proteomes" id="UP001165135"/>
    </source>
</evidence>
<sequence length="349" mass="37578">METGLGDRLDEVLSAGRAAGLHGLVVLRDGRPVLERYGAGEDFSWNEPLGRVTFGPDVLHDIRSVTKSIVALLYGIALADGLVPEPAEPLLSRFPEYADLAEDGRRASITVEHALTMTLGLEWNENVPYTSEANSEIAMESAPDRHRFALDRPIVKEPGKRWRYNGGASALIGRLVVKGTGVPLPDFAREALFGPLGISTFAWMTGADGVASAASGLRLTPRDLARIGQAVLDDDGRVIPAAWLRAALRPHVRIAEDFDYGYQWYLGTFPSTGVRWAGGMGNGGQRLYVLPDLGVVVAITAGETTTPPTRRPHRRSSWTTWCWQVAGETDVDAGRADPGLACGPGDDLA</sequence>
<comment type="caution">
    <text evidence="2">The sequence shown here is derived from an EMBL/GenBank/DDBJ whole genome shotgun (WGS) entry which is preliminary data.</text>
</comment>
<dbReference type="AlphaFoldDB" id="A0A9W6RQJ3"/>
<evidence type="ECO:0000259" key="1">
    <source>
        <dbReference type="Pfam" id="PF00144"/>
    </source>
</evidence>
<gene>
    <name evidence="2" type="ORF">Airi01_065540</name>
</gene>
<dbReference type="Gene3D" id="3.40.710.10">
    <property type="entry name" value="DD-peptidase/beta-lactamase superfamily"/>
    <property type="match status" value="1"/>
</dbReference>
<dbReference type="InterPro" id="IPR050789">
    <property type="entry name" value="Diverse_Enzym_Activities"/>
</dbReference>